<reference evidence="3 4" key="1">
    <citation type="submission" date="2024-06" db="EMBL/GenBank/DDBJ databases">
        <title>Genomic Encyclopedia of Type Strains, Phase IV (KMG-IV): sequencing the most valuable type-strain genomes for metagenomic binning, comparative biology and taxonomic classification.</title>
        <authorList>
            <person name="Goeker M."/>
        </authorList>
    </citation>
    <scope>NUCLEOTIDE SEQUENCE [LARGE SCALE GENOMIC DNA]</scope>
    <source>
        <strain evidence="3 4">DSM 23520</strain>
    </source>
</reference>
<dbReference type="Gene3D" id="3.40.50.620">
    <property type="entry name" value="HUPs"/>
    <property type="match status" value="1"/>
</dbReference>
<dbReference type="SUPFAM" id="SSF52402">
    <property type="entry name" value="Adenine nucleotide alpha hydrolases-like"/>
    <property type="match status" value="1"/>
</dbReference>
<dbReference type="PRINTS" id="PR01438">
    <property type="entry name" value="UNVRSLSTRESS"/>
</dbReference>
<feature type="domain" description="UspA" evidence="2">
    <location>
        <begin position="5"/>
        <end position="50"/>
    </location>
</feature>
<dbReference type="Pfam" id="PF00582">
    <property type="entry name" value="Usp"/>
    <property type="match status" value="2"/>
</dbReference>
<evidence type="ECO:0000313" key="4">
    <source>
        <dbReference type="Proteomes" id="UP001549167"/>
    </source>
</evidence>
<dbReference type="InterPro" id="IPR006015">
    <property type="entry name" value="Universal_stress_UspA"/>
</dbReference>
<comment type="similarity">
    <text evidence="1">Belongs to the universal stress protein A family.</text>
</comment>
<accession>A0ABV2KUM2</accession>
<dbReference type="PANTHER" id="PTHR46268">
    <property type="entry name" value="STRESS RESPONSE PROTEIN NHAX"/>
    <property type="match status" value="1"/>
</dbReference>
<protein>
    <submittedName>
        <fullName evidence="3">Nucleotide-binding universal stress UspA family protein</fullName>
    </submittedName>
</protein>
<organism evidence="3 4">
    <name type="scientific">Alkalibacillus flavidus</name>
    <dbReference type="NCBI Taxonomy" id="546021"/>
    <lineage>
        <taxon>Bacteria</taxon>
        <taxon>Bacillati</taxon>
        <taxon>Bacillota</taxon>
        <taxon>Bacilli</taxon>
        <taxon>Bacillales</taxon>
        <taxon>Bacillaceae</taxon>
        <taxon>Alkalibacillus</taxon>
    </lineage>
</organism>
<dbReference type="PANTHER" id="PTHR46268:SF6">
    <property type="entry name" value="UNIVERSAL STRESS PROTEIN UP12"/>
    <property type="match status" value="1"/>
</dbReference>
<dbReference type="PIRSF" id="PIRSF006276">
    <property type="entry name" value="UspA"/>
    <property type="match status" value="1"/>
</dbReference>
<gene>
    <name evidence="3" type="ORF">ABID56_001373</name>
</gene>
<dbReference type="EMBL" id="JBEPMX010000006">
    <property type="protein sequence ID" value="MET3683278.1"/>
    <property type="molecule type" value="Genomic_DNA"/>
</dbReference>
<dbReference type="CDD" id="cd00293">
    <property type="entry name" value="USP-like"/>
    <property type="match status" value="1"/>
</dbReference>
<sequence length="170" mass="18563">MVDTYNKILVAFDGSSDSMKALRQAEMLAITHDAALSVVYVHDQNTRTTTTMNTEPVFSHTASMMHNTTNYVPYVPLGDFNPTSNKESIGDEAQKLLDEAATKLSDQINHAHFEILVGDPAKTLVQYAEDQSMDLIVMGNRGVSGLRKLVMGSVSNKVANESDCPVLIAK</sequence>
<dbReference type="RefSeq" id="WP_354219860.1">
    <property type="nucleotide sequence ID" value="NZ_JBEPMX010000006.1"/>
</dbReference>
<feature type="domain" description="UspA" evidence="2">
    <location>
        <begin position="87"/>
        <end position="170"/>
    </location>
</feature>
<name>A0ABV2KUM2_9BACI</name>
<dbReference type="InterPro" id="IPR006016">
    <property type="entry name" value="UspA"/>
</dbReference>
<evidence type="ECO:0000313" key="3">
    <source>
        <dbReference type="EMBL" id="MET3683278.1"/>
    </source>
</evidence>
<comment type="caution">
    <text evidence="3">The sequence shown here is derived from an EMBL/GenBank/DDBJ whole genome shotgun (WGS) entry which is preliminary data.</text>
</comment>
<evidence type="ECO:0000256" key="1">
    <source>
        <dbReference type="ARBA" id="ARBA00008791"/>
    </source>
</evidence>
<dbReference type="InterPro" id="IPR014729">
    <property type="entry name" value="Rossmann-like_a/b/a_fold"/>
</dbReference>
<keyword evidence="4" id="KW-1185">Reference proteome</keyword>
<proteinExistence type="inferred from homology"/>
<evidence type="ECO:0000259" key="2">
    <source>
        <dbReference type="Pfam" id="PF00582"/>
    </source>
</evidence>
<dbReference type="Proteomes" id="UP001549167">
    <property type="component" value="Unassembled WGS sequence"/>
</dbReference>